<evidence type="ECO:0000259" key="5">
    <source>
        <dbReference type="PROSITE" id="PS50865"/>
    </source>
</evidence>
<reference evidence="7" key="1">
    <citation type="submission" date="2011-07" db="EMBL/GenBank/DDBJ databases">
        <title>Divergent evolution of antigenic variation in African trypanosomes.</title>
        <authorList>
            <person name="Jackson A.P."/>
            <person name="Berry A."/>
            <person name="Allison H.C."/>
            <person name="Burton P."/>
            <person name="Anderson J."/>
            <person name="Aslett M."/>
            <person name="Brown R."/>
            <person name="Corton N."/>
            <person name="Harris D."/>
            <person name="Hauser H."/>
            <person name="Gamble J."/>
            <person name="Gilderthorp R."/>
            <person name="McQuillan J."/>
            <person name="Quail M.A."/>
            <person name="Sanders M."/>
            <person name="Van Tonder A."/>
            <person name="Ginger M.L."/>
            <person name="Donelson J.E."/>
            <person name="Field M.C."/>
            <person name="Barry J.D."/>
            <person name="Berriman M."/>
            <person name="Hertz-Fowler C."/>
        </authorList>
    </citation>
    <scope>NUCLEOTIDE SEQUENCE [LARGE SCALE GENOMIC DNA]</scope>
    <source>
        <strain evidence="7">IL3000</strain>
    </source>
</reference>
<proteinExistence type="predicted"/>
<evidence type="ECO:0000256" key="4">
    <source>
        <dbReference type="PROSITE-ProRule" id="PRU00134"/>
    </source>
</evidence>
<dbReference type="InterPro" id="IPR002893">
    <property type="entry name" value="Znf_MYND"/>
</dbReference>
<evidence type="ECO:0000256" key="3">
    <source>
        <dbReference type="ARBA" id="ARBA00022833"/>
    </source>
</evidence>
<gene>
    <name evidence="6" type="ORF">TCIL3000_0_02600</name>
</gene>
<dbReference type="PROSITE" id="PS50865">
    <property type="entry name" value="ZF_MYND_2"/>
    <property type="match status" value="1"/>
</dbReference>
<dbReference type="Gene3D" id="6.10.140.2220">
    <property type="match status" value="1"/>
</dbReference>
<comment type="caution">
    <text evidence="6">The sequence shown here is derived from an EMBL/GenBank/DDBJ whole genome shotgun (WGS) entry which is preliminary data.</text>
</comment>
<evidence type="ECO:0000256" key="2">
    <source>
        <dbReference type="ARBA" id="ARBA00022771"/>
    </source>
</evidence>
<sequence length="507" mass="57221">MYSSPLHLHSEKKDGTIIWKPAKVMTTMQVTSGEGSRRADGQTMESEVNTATVLRYPFQHLELGWLMEYIETCLPEEERRPAATRLLNDFMAFAVLHGDPFLEKASCEFYKYVNKGSENRPRLSKDLSSQWGVVYAIFEAIQKASKYPQSDMNVRAHILEHIEKTMKDVGIVVSTQPRSGTSKAAEVITSVAAHVQRMRGAPESQEIYSSMMRLLRMLFFCFSPCIGVYSIFQDAISNGKGTFVCCEGCPCYNKLRNAYTLFIRDVEKMKVVDCLLMMAVKEEDAIACRLMRDLFTRLDYRNPFLDKPVRRIQNGSLFAARVTLFDALHNVKELLSDTRASPSRLTPHVESILLALYVVRREIKSIRDSSEQIEIVDQAIAAADAVYVRLGTDKVVQHLRTLKDHIFTIFAFLSDPEFHLAVHSRDLSNPRGQGGTKCCNPACPGNARETLKCSGCRMTSYCGVACQRADYKSHRPLCTEMGRRKATPNVVKVVETEIRVLKPIGLS</sequence>
<evidence type="ECO:0000313" key="7">
    <source>
        <dbReference type="Proteomes" id="UP000000702"/>
    </source>
</evidence>
<dbReference type="Pfam" id="PF01753">
    <property type="entry name" value="zf-MYND"/>
    <property type="match status" value="1"/>
</dbReference>
<keyword evidence="2 4" id="KW-0863">Zinc-finger</keyword>
<protein>
    <submittedName>
        <fullName evidence="6">WGS project CAEQ00000000 data, annotated contig 97</fullName>
    </submittedName>
</protein>
<dbReference type="GO" id="GO:0008270">
    <property type="term" value="F:zinc ion binding"/>
    <property type="evidence" value="ECO:0007669"/>
    <property type="project" value="UniProtKB-KW"/>
</dbReference>
<keyword evidence="7" id="KW-1185">Reference proteome</keyword>
<accession>F9WK05</accession>
<dbReference type="VEuPathDB" id="TriTrypDB:TcIL3000_0_02600"/>
<keyword evidence="3" id="KW-0862">Zinc</keyword>
<feature type="domain" description="MYND-type" evidence="5">
    <location>
        <begin position="440"/>
        <end position="478"/>
    </location>
</feature>
<evidence type="ECO:0000313" key="6">
    <source>
        <dbReference type="EMBL" id="CCD17666.1"/>
    </source>
</evidence>
<reference evidence="6 7" key="2">
    <citation type="journal article" date="2012" name="Proc. Natl. Acad. Sci. U.S.A.">
        <title>Antigenic diversity is generated by distinct evolutionary mechanisms in African trypanosome species.</title>
        <authorList>
            <person name="Jackson A.P."/>
            <person name="Berry A."/>
            <person name="Aslett M."/>
            <person name="Allison H.C."/>
            <person name="Burton P."/>
            <person name="Vavrova-Anderson J."/>
            <person name="Brown R."/>
            <person name="Browne H."/>
            <person name="Corton N."/>
            <person name="Hauser H."/>
            <person name="Gamble J."/>
            <person name="Gilderthorp R."/>
            <person name="Marcello L."/>
            <person name="McQuillan J."/>
            <person name="Otto T.D."/>
            <person name="Quail M.A."/>
            <person name="Sanders M.J."/>
            <person name="van Tonder A."/>
            <person name="Ginger M.L."/>
            <person name="Field M.C."/>
            <person name="Barry J.D."/>
            <person name="Hertz-Fowler C."/>
            <person name="Berriman M."/>
        </authorList>
    </citation>
    <scope>NUCLEOTIDE SEQUENCE [LARGE SCALE GENOMIC DNA]</scope>
    <source>
        <strain evidence="6 7">IL3000</strain>
    </source>
</reference>
<dbReference type="AlphaFoldDB" id="F9WK05"/>
<dbReference type="EMBL" id="CAEQ01002798">
    <property type="protein sequence ID" value="CCD17666.1"/>
    <property type="molecule type" value="Genomic_DNA"/>
</dbReference>
<name>F9WK05_TRYCI</name>
<organism evidence="6 7">
    <name type="scientific">Trypanosoma congolense (strain IL3000)</name>
    <dbReference type="NCBI Taxonomy" id="1068625"/>
    <lineage>
        <taxon>Eukaryota</taxon>
        <taxon>Discoba</taxon>
        <taxon>Euglenozoa</taxon>
        <taxon>Kinetoplastea</taxon>
        <taxon>Metakinetoplastina</taxon>
        <taxon>Trypanosomatida</taxon>
        <taxon>Trypanosomatidae</taxon>
        <taxon>Trypanosoma</taxon>
        <taxon>Nannomonas</taxon>
    </lineage>
</organism>
<dbReference type="Proteomes" id="UP000000702">
    <property type="component" value="Unassembled WGS sequence"/>
</dbReference>
<dbReference type="SUPFAM" id="SSF144232">
    <property type="entry name" value="HIT/MYND zinc finger-like"/>
    <property type="match status" value="1"/>
</dbReference>
<dbReference type="OMA" id="RYPFREM"/>
<evidence type="ECO:0000256" key="1">
    <source>
        <dbReference type="ARBA" id="ARBA00022723"/>
    </source>
</evidence>
<keyword evidence="1" id="KW-0479">Metal-binding</keyword>